<name>A0A9D1CLC2_9FIRM</name>
<dbReference type="EMBL" id="DVFK01000014">
    <property type="protein sequence ID" value="HIQ67072.1"/>
    <property type="molecule type" value="Genomic_DNA"/>
</dbReference>
<accession>A0A9D1CLC2</accession>
<gene>
    <name evidence="2" type="ORF">IAB74_00995</name>
</gene>
<comment type="caution">
    <text evidence="2">The sequence shown here is derived from an EMBL/GenBank/DDBJ whole genome shotgun (WGS) entry which is preliminary data.</text>
</comment>
<protein>
    <submittedName>
        <fullName evidence="2">Uncharacterized protein</fullName>
    </submittedName>
</protein>
<keyword evidence="1" id="KW-1133">Transmembrane helix</keyword>
<feature type="transmembrane region" description="Helical" evidence="1">
    <location>
        <begin position="60"/>
        <end position="77"/>
    </location>
</feature>
<proteinExistence type="predicted"/>
<organism evidence="2 3">
    <name type="scientific">Candidatus Faecousia excrementigallinarum</name>
    <dbReference type="NCBI Taxonomy" id="2840806"/>
    <lineage>
        <taxon>Bacteria</taxon>
        <taxon>Bacillati</taxon>
        <taxon>Bacillota</taxon>
        <taxon>Clostridia</taxon>
        <taxon>Eubacteriales</taxon>
        <taxon>Oscillospiraceae</taxon>
        <taxon>Faecousia</taxon>
    </lineage>
</organism>
<feature type="transmembrane region" description="Helical" evidence="1">
    <location>
        <begin position="20"/>
        <end position="40"/>
    </location>
</feature>
<evidence type="ECO:0000313" key="2">
    <source>
        <dbReference type="EMBL" id="HIQ67072.1"/>
    </source>
</evidence>
<feature type="transmembrane region" description="Helical" evidence="1">
    <location>
        <begin position="143"/>
        <end position="166"/>
    </location>
</feature>
<reference evidence="2" key="1">
    <citation type="submission" date="2020-10" db="EMBL/GenBank/DDBJ databases">
        <authorList>
            <person name="Gilroy R."/>
        </authorList>
    </citation>
    <scope>NUCLEOTIDE SEQUENCE</scope>
    <source>
        <strain evidence="2">13361</strain>
    </source>
</reference>
<dbReference type="AlphaFoldDB" id="A0A9D1CLC2"/>
<reference evidence="2" key="2">
    <citation type="journal article" date="2021" name="PeerJ">
        <title>Extensive microbial diversity within the chicken gut microbiome revealed by metagenomics and culture.</title>
        <authorList>
            <person name="Gilroy R."/>
            <person name="Ravi A."/>
            <person name="Getino M."/>
            <person name="Pursley I."/>
            <person name="Horton D.L."/>
            <person name="Alikhan N.F."/>
            <person name="Baker D."/>
            <person name="Gharbi K."/>
            <person name="Hall N."/>
            <person name="Watson M."/>
            <person name="Adriaenssens E.M."/>
            <person name="Foster-Nyarko E."/>
            <person name="Jarju S."/>
            <person name="Secka A."/>
            <person name="Antonio M."/>
            <person name="Oren A."/>
            <person name="Chaudhuri R.R."/>
            <person name="La Ragione R."/>
            <person name="Hildebrand F."/>
            <person name="Pallen M.J."/>
        </authorList>
    </citation>
    <scope>NUCLEOTIDE SEQUENCE</scope>
    <source>
        <strain evidence="2">13361</strain>
    </source>
</reference>
<feature type="transmembrane region" description="Helical" evidence="1">
    <location>
        <begin position="195"/>
        <end position="215"/>
    </location>
</feature>
<feature type="transmembrane region" description="Helical" evidence="1">
    <location>
        <begin position="172"/>
        <end position="188"/>
    </location>
</feature>
<keyword evidence="1" id="KW-0812">Transmembrane</keyword>
<evidence type="ECO:0000256" key="1">
    <source>
        <dbReference type="SAM" id="Phobius"/>
    </source>
</evidence>
<feature type="transmembrane region" description="Helical" evidence="1">
    <location>
        <begin position="117"/>
        <end position="136"/>
    </location>
</feature>
<feature type="transmembrane region" description="Helical" evidence="1">
    <location>
        <begin position="89"/>
        <end position="105"/>
    </location>
</feature>
<keyword evidence="1" id="KW-0472">Membrane</keyword>
<dbReference type="Proteomes" id="UP000886796">
    <property type="component" value="Unassembled WGS sequence"/>
</dbReference>
<evidence type="ECO:0000313" key="3">
    <source>
        <dbReference type="Proteomes" id="UP000886796"/>
    </source>
</evidence>
<sequence length="216" mass="24053">MKYLNRVRKPETQSSLQSKFLMTAGALLLGVCLGTFSKYLDYRQGALPGILQLLDEVLDLHNFLGMFAPWIVIAAFLSIKSPNPFQASANVFAFFAGMVASYYLYSNYVAGFFPKSYAMIWVGFTLLSPILAFFCWYAKGIGWLSIVISAGILGFLINCTLAYGMWYVDLRSALHLVTLVLGTLILRRRSGKETLLVIGLSIPAAILLNLLIPFYF</sequence>